<dbReference type="PANTHER" id="PTHR37828">
    <property type="entry name" value="GSR2449 PROTEIN"/>
    <property type="match status" value="1"/>
</dbReference>
<dbReference type="PANTHER" id="PTHR37828:SF1">
    <property type="entry name" value="YCII-RELATED DOMAIN-CONTAINING PROTEIN"/>
    <property type="match status" value="1"/>
</dbReference>
<dbReference type="RefSeq" id="WP_136337830.1">
    <property type="nucleotide sequence ID" value="NZ_SSMD01000001.1"/>
</dbReference>
<protein>
    <recommendedName>
        <fullName evidence="2">YCII-related domain-containing protein</fullName>
    </recommendedName>
</protein>
<dbReference type="EMBL" id="SSMD01000001">
    <property type="protein sequence ID" value="THD76886.1"/>
    <property type="molecule type" value="Genomic_DNA"/>
</dbReference>
<comment type="similarity">
    <text evidence="1">Belongs to the YciI family.</text>
</comment>
<evidence type="ECO:0000313" key="3">
    <source>
        <dbReference type="EMBL" id="THD76886.1"/>
    </source>
</evidence>
<accession>A0A4S3MF20</accession>
<dbReference type="Pfam" id="PF03795">
    <property type="entry name" value="YCII"/>
    <property type="match status" value="1"/>
</dbReference>
<comment type="caution">
    <text evidence="3">The sequence shown here is derived from an EMBL/GenBank/DDBJ whole genome shotgun (WGS) entry which is preliminary data.</text>
</comment>
<organism evidence="3 4">
    <name type="scientific">Thalassobius vesicularis</name>
    <dbReference type="NCBI Taxonomy" id="1294297"/>
    <lineage>
        <taxon>Bacteria</taxon>
        <taxon>Pseudomonadati</taxon>
        <taxon>Pseudomonadota</taxon>
        <taxon>Alphaproteobacteria</taxon>
        <taxon>Rhodobacterales</taxon>
        <taxon>Roseobacteraceae</taxon>
        <taxon>Thalassovita</taxon>
    </lineage>
</organism>
<dbReference type="Proteomes" id="UP000306113">
    <property type="component" value="Unassembled WGS sequence"/>
</dbReference>
<feature type="domain" description="YCII-related" evidence="2">
    <location>
        <begin position="14"/>
        <end position="90"/>
    </location>
</feature>
<name>A0A4S3MF20_9RHOB</name>
<evidence type="ECO:0000256" key="1">
    <source>
        <dbReference type="ARBA" id="ARBA00007689"/>
    </source>
</evidence>
<gene>
    <name evidence="3" type="ORF">E7681_03330</name>
</gene>
<evidence type="ECO:0000259" key="2">
    <source>
        <dbReference type="Pfam" id="PF03795"/>
    </source>
</evidence>
<dbReference type="Gene3D" id="3.30.70.1060">
    <property type="entry name" value="Dimeric alpha+beta barrel"/>
    <property type="match status" value="1"/>
</dbReference>
<evidence type="ECO:0000313" key="4">
    <source>
        <dbReference type="Proteomes" id="UP000306113"/>
    </source>
</evidence>
<dbReference type="InterPro" id="IPR005545">
    <property type="entry name" value="YCII"/>
</dbReference>
<dbReference type="AlphaFoldDB" id="A0A4S3MF20"/>
<proteinExistence type="inferred from homology"/>
<sequence>MSTIPEGHTLFVVDIEYTVPMEQIQAVIEPHMAFVRNAYAEGRFIASGAKVPRTGGVIVMTAPSLEDAQAYLAADPFVTENVASYSYTQFMPSNLHPALK</sequence>
<dbReference type="OrthoDB" id="9814407at2"/>
<keyword evidence="4" id="KW-1185">Reference proteome</keyword>
<reference evidence="3 4" key="1">
    <citation type="submission" date="2019-04" db="EMBL/GenBank/DDBJ databases">
        <title>Draft genome sequence of Youngimonas vesicularis.</title>
        <authorList>
            <person name="Hameed A."/>
        </authorList>
    </citation>
    <scope>NUCLEOTIDE SEQUENCE [LARGE SCALE GENOMIC DNA]</scope>
    <source>
        <strain evidence="3 4">CC-AMW-E</strain>
    </source>
</reference>
<dbReference type="InterPro" id="IPR011008">
    <property type="entry name" value="Dimeric_a/b-barrel"/>
</dbReference>
<dbReference type="SUPFAM" id="SSF54909">
    <property type="entry name" value="Dimeric alpha+beta barrel"/>
    <property type="match status" value="1"/>
</dbReference>